<dbReference type="SUPFAM" id="SSF53474">
    <property type="entry name" value="alpha/beta-Hydrolases"/>
    <property type="match status" value="1"/>
</dbReference>
<dbReference type="PRINTS" id="PR00724">
    <property type="entry name" value="CRBOXYPTASEC"/>
</dbReference>
<comment type="similarity">
    <text evidence="1">Belongs to the peptidase S10 family.</text>
</comment>
<comment type="caution">
    <text evidence="3">The sequence shown here is derived from an EMBL/GenBank/DDBJ whole genome shotgun (WGS) entry which is preliminary data.</text>
</comment>
<dbReference type="GO" id="GO:0004185">
    <property type="term" value="F:serine-type carboxypeptidase activity"/>
    <property type="evidence" value="ECO:0007669"/>
    <property type="project" value="InterPro"/>
</dbReference>
<dbReference type="OrthoDB" id="443318at2759"/>
<reference evidence="3" key="1">
    <citation type="submission" date="2022-02" db="EMBL/GenBank/DDBJ databases">
        <authorList>
            <person name="Henning P.M."/>
            <person name="McCubbin A.G."/>
            <person name="Shore J.S."/>
        </authorList>
    </citation>
    <scope>NUCLEOTIDE SEQUENCE</scope>
    <source>
        <strain evidence="3">F60SS</strain>
        <tissue evidence="3">Leaves</tissue>
    </source>
</reference>
<keyword evidence="2" id="KW-0732">Signal</keyword>
<feature type="chain" id="PRO_5040133028" description="Serine carboxypeptidase-like 50" evidence="2">
    <location>
        <begin position="25"/>
        <end position="450"/>
    </location>
</feature>
<feature type="signal peptide" evidence="2">
    <location>
        <begin position="1"/>
        <end position="24"/>
    </location>
</feature>
<sequence length="450" mass="50137">MKSSPTTTTVFLLLLLCLLHSSASTPTGFPTEALPTKSGYIPVNPKTNSAIFYLFYEAQNPTSPLAETPLLFWLQGRPGCSAMTGNFFELGPYRVVSSDGESISLEPNLGSWNRILGLVFVDTPIGTGFSIASTHEELPRNQLSIARHLYAAVTGFIESDPLFRNRPIYFAGQSYGGKYAPAIGYYILKQNQKLPVEKQVNLKGIALGNGLVDPLTQVKTHALNAYFSGLVNERQKAELEKLQQKSVELVKMGKWSEAADARFKVLDTLQNVTGFATLYDYTMRTHYQSILVDKFLSSAEVKRAIGANESTVYKECNNAVLAALNADVMKSVKYMVELLVKNIKVLLYQGHYDLRDGVLSTEAWVKTMRWEEIERFLMAERKIWKVRGVLAGYVQKWANLSNAVVLGTGHFVPKDQPLNSQAMIEDWILDQGIFASELERDVSSDSRASF</sequence>
<reference evidence="3" key="2">
    <citation type="journal article" date="2023" name="Plants (Basel)">
        <title>Annotation of the Turnera subulata (Passifloraceae) Draft Genome Reveals the S-Locus Evolved after the Divergence of Turneroideae from Passifloroideae in a Stepwise Manner.</title>
        <authorList>
            <person name="Henning P.M."/>
            <person name="Roalson E.H."/>
            <person name="Mir W."/>
            <person name="McCubbin A.G."/>
            <person name="Shore J.S."/>
        </authorList>
    </citation>
    <scope>NUCLEOTIDE SEQUENCE</scope>
    <source>
        <strain evidence="3">F60SS</strain>
    </source>
</reference>
<evidence type="ECO:0000256" key="1">
    <source>
        <dbReference type="ARBA" id="ARBA00009431"/>
    </source>
</evidence>
<dbReference type="Gene3D" id="3.40.50.1820">
    <property type="entry name" value="alpha/beta hydrolase"/>
    <property type="match status" value="1"/>
</dbReference>
<evidence type="ECO:0000313" key="3">
    <source>
        <dbReference type="EMBL" id="KAJ4836756.1"/>
    </source>
</evidence>
<dbReference type="PANTHER" id="PTHR11802">
    <property type="entry name" value="SERINE PROTEASE FAMILY S10 SERINE CARBOXYPEPTIDASE"/>
    <property type="match status" value="1"/>
</dbReference>
<proteinExistence type="inferred from homology"/>
<evidence type="ECO:0000256" key="2">
    <source>
        <dbReference type="SAM" id="SignalP"/>
    </source>
</evidence>
<gene>
    <name evidence="3" type="ORF">Tsubulata_027652</name>
</gene>
<dbReference type="Pfam" id="PF00450">
    <property type="entry name" value="Peptidase_S10"/>
    <property type="match status" value="1"/>
</dbReference>
<dbReference type="EMBL" id="JAKUCV010004025">
    <property type="protein sequence ID" value="KAJ4836756.1"/>
    <property type="molecule type" value="Genomic_DNA"/>
</dbReference>
<keyword evidence="4" id="KW-1185">Reference proteome</keyword>
<dbReference type="InterPro" id="IPR001563">
    <property type="entry name" value="Peptidase_S10"/>
</dbReference>
<evidence type="ECO:0000313" key="4">
    <source>
        <dbReference type="Proteomes" id="UP001141552"/>
    </source>
</evidence>
<organism evidence="3 4">
    <name type="scientific">Turnera subulata</name>
    <dbReference type="NCBI Taxonomy" id="218843"/>
    <lineage>
        <taxon>Eukaryota</taxon>
        <taxon>Viridiplantae</taxon>
        <taxon>Streptophyta</taxon>
        <taxon>Embryophyta</taxon>
        <taxon>Tracheophyta</taxon>
        <taxon>Spermatophyta</taxon>
        <taxon>Magnoliopsida</taxon>
        <taxon>eudicotyledons</taxon>
        <taxon>Gunneridae</taxon>
        <taxon>Pentapetalae</taxon>
        <taxon>rosids</taxon>
        <taxon>fabids</taxon>
        <taxon>Malpighiales</taxon>
        <taxon>Passifloraceae</taxon>
        <taxon>Turnera</taxon>
    </lineage>
</organism>
<dbReference type="PANTHER" id="PTHR11802:SF454">
    <property type="entry name" value="SERINE CARBOXYPEPTIDASE-LIKE 50"/>
    <property type="match status" value="1"/>
</dbReference>
<evidence type="ECO:0008006" key="5">
    <source>
        <dbReference type="Google" id="ProtNLM"/>
    </source>
</evidence>
<dbReference type="AlphaFoldDB" id="A0A9Q0FSF9"/>
<accession>A0A9Q0FSF9</accession>
<name>A0A9Q0FSF9_9ROSI</name>
<dbReference type="GO" id="GO:0006508">
    <property type="term" value="P:proteolysis"/>
    <property type="evidence" value="ECO:0007669"/>
    <property type="project" value="InterPro"/>
</dbReference>
<dbReference type="Proteomes" id="UP001141552">
    <property type="component" value="Unassembled WGS sequence"/>
</dbReference>
<dbReference type="InterPro" id="IPR029058">
    <property type="entry name" value="AB_hydrolase_fold"/>
</dbReference>
<protein>
    <recommendedName>
        <fullName evidence="5">Serine carboxypeptidase-like 50</fullName>
    </recommendedName>
</protein>